<keyword evidence="2 7" id="KW-0813">Transport</keyword>
<evidence type="ECO:0000256" key="5">
    <source>
        <dbReference type="ARBA" id="ARBA00023136"/>
    </source>
</evidence>
<dbReference type="RefSeq" id="WP_095006250.1">
    <property type="nucleotide sequence ID" value="NZ_LHUG01000004.1"/>
</dbReference>
<comment type="caution">
    <text evidence="8">The sequence shown here is derived from an EMBL/GenBank/DDBJ whole genome shotgun (WGS) entry which is preliminary data.</text>
</comment>
<dbReference type="PANTHER" id="PTHR11910">
    <property type="entry name" value="ATP SYNTHASE DELTA CHAIN"/>
    <property type="match status" value="1"/>
</dbReference>
<dbReference type="GO" id="GO:0045259">
    <property type="term" value="C:proton-transporting ATP synthase complex"/>
    <property type="evidence" value="ECO:0007669"/>
    <property type="project" value="UniProtKB-KW"/>
</dbReference>
<dbReference type="AlphaFoldDB" id="A0A267HUP9"/>
<evidence type="ECO:0000256" key="7">
    <source>
        <dbReference type="HAMAP-Rule" id="MF_01416"/>
    </source>
</evidence>
<keyword evidence="7" id="KW-0139">CF(1)</keyword>
<accession>A0A267HUP9</accession>
<sequence length="180" mass="20461">MKLDKYIVGKRYGKALFELATEERVTETVYNDLLSLKEVYKAIPDLGNMLSDVRLDLGAKRALMDKIVSEFDGITKNFLEVVFRYNRMDDLELIIDEYERRYDEAQSLVLGTVTTAVTLSNEQKEQLETKIAGLLGYKKANLVEKVDPRILGGVVVEANHQVIDGSVKSRLEQLRSMIGR</sequence>
<evidence type="ECO:0000256" key="6">
    <source>
        <dbReference type="ARBA" id="ARBA00023310"/>
    </source>
</evidence>
<gene>
    <name evidence="7" type="primary">atpH</name>
    <name evidence="8" type="ORF">AKL21_04660</name>
</gene>
<keyword evidence="9" id="KW-1185">Reference proteome</keyword>
<comment type="function">
    <text evidence="7">This protein is part of the stalk that links CF(0) to CF(1). It either transmits conformational changes from CF(0) to CF(1) or is implicated in proton conduction.</text>
</comment>
<name>A0A267HUP9_9ENTE</name>
<dbReference type="Pfam" id="PF00213">
    <property type="entry name" value="OSCP"/>
    <property type="match status" value="1"/>
</dbReference>
<organism evidence="8 9">
    <name type="scientific">Enterococcus canintestini</name>
    <dbReference type="NCBI Taxonomy" id="317010"/>
    <lineage>
        <taxon>Bacteria</taxon>
        <taxon>Bacillati</taxon>
        <taxon>Bacillota</taxon>
        <taxon>Bacilli</taxon>
        <taxon>Lactobacillales</taxon>
        <taxon>Enterococcaceae</taxon>
        <taxon>Enterococcus</taxon>
    </lineage>
</organism>
<dbReference type="InterPro" id="IPR000711">
    <property type="entry name" value="ATPase_OSCP/dsu"/>
</dbReference>
<comment type="similarity">
    <text evidence="7">Belongs to the ATPase delta chain family.</text>
</comment>
<comment type="subcellular location">
    <subcellularLocation>
        <location evidence="7">Cell membrane</location>
        <topology evidence="7">Peripheral membrane protein</topology>
    </subcellularLocation>
    <subcellularLocation>
        <location evidence="1">Membrane</location>
    </subcellularLocation>
</comment>
<keyword evidence="7" id="KW-1003">Cell membrane</keyword>
<evidence type="ECO:0000313" key="9">
    <source>
        <dbReference type="Proteomes" id="UP000216797"/>
    </source>
</evidence>
<dbReference type="HAMAP" id="MF_01416">
    <property type="entry name" value="ATP_synth_delta_bact"/>
    <property type="match status" value="1"/>
</dbReference>
<evidence type="ECO:0000256" key="2">
    <source>
        <dbReference type="ARBA" id="ARBA00022448"/>
    </source>
</evidence>
<keyword evidence="3 7" id="KW-0375">Hydrogen ion transport</keyword>
<evidence type="ECO:0000256" key="4">
    <source>
        <dbReference type="ARBA" id="ARBA00023065"/>
    </source>
</evidence>
<evidence type="ECO:0000313" key="8">
    <source>
        <dbReference type="EMBL" id="PAB01300.1"/>
    </source>
</evidence>
<keyword evidence="5 7" id="KW-0472">Membrane</keyword>
<evidence type="ECO:0000256" key="3">
    <source>
        <dbReference type="ARBA" id="ARBA00022781"/>
    </source>
</evidence>
<keyword evidence="4 7" id="KW-0406">Ion transport</keyword>
<proteinExistence type="inferred from homology"/>
<dbReference type="GO" id="GO:0005886">
    <property type="term" value="C:plasma membrane"/>
    <property type="evidence" value="ECO:0007669"/>
    <property type="project" value="UniProtKB-SubCell"/>
</dbReference>
<dbReference type="Proteomes" id="UP000216797">
    <property type="component" value="Unassembled WGS sequence"/>
</dbReference>
<dbReference type="NCBIfam" id="TIGR01145">
    <property type="entry name" value="ATP_synt_delta"/>
    <property type="match status" value="1"/>
</dbReference>
<dbReference type="SUPFAM" id="SSF47928">
    <property type="entry name" value="N-terminal domain of the delta subunit of the F1F0-ATP synthase"/>
    <property type="match status" value="1"/>
</dbReference>
<evidence type="ECO:0000256" key="1">
    <source>
        <dbReference type="ARBA" id="ARBA00004370"/>
    </source>
</evidence>
<dbReference type="Gene3D" id="1.10.520.20">
    <property type="entry name" value="N-terminal domain of the delta subunit of the F1F0-ATP synthase"/>
    <property type="match status" value="1"/>
</dbReference>
<dbReference type="InterPro" id="IPR026015">
    <property type="entry name" value="ATP_synth_OSCP/delta_N_sf"/>
</dbReference>
<protein>
    <recommendedName>
        <fullName evidence="7">ATP synthase subunit delta</fullName>
    </recommendedName>
    <alternativeName>
        <fullName evidence="7">ATP synthase F(1) sector subunit delta</fullName>
    </alternativeName>
    <alternativeName>
        <fullName evidence="7">F-type ATPase subunit delta</fullName>
        <shortName evidence="7">F-ATPase subunit delta</shortName>
    </alternativeName>
</protein>
<comment type="function">
    <text evidence="7">F(1)F(0) ATP synthase produces ATP from ADP in the presence of a proton or sodium gradient. F-type ATPases consist of two structural domains, F(1) containing the extramembraneous catalytic core and F(0) containing the membrane proton channel, linked together by a central stalk and a peripheral stalk. During catalysis, ATP synthesis in the catalytic domain of F(1) is coupled via a rotary mechanism of the central stalk subunits to proton translocation.</text>
</comment>
<keyword evidence="6 7" id="KW-0066">ATP synthesis</keyword>
<dbReference type="GO" id="GO:0046933">
    <property type="term" value="F:proton-transporting ATP synthase activity, rotational mechanism"/>
    <property type="evidence" value="ECO:0007669"/>
    <property type="project" value="UniProtKB-UniRule"/>
</dbReference>
<reference evidence="8 9" key="1">
    <citation type="submission" date="2015-08" db="EMBL/GenBank/DDBJ databases">
        <title>Enterococcus genome sequence.</title>
        <authorList>
            <person name="Acedo J.Z."/>
            <person name="Vederas J.C."/>
        </authorList>
    </citation>
    <scope>NUCLEOTIDE SEQUENCE [LARGE SCALE GENOMIC DNA]</scope>
    <source>
        <strain evidence="8 9">49</strain>
    </source>
</reference>
<dbReference type="EMBL" id="LHUG01000004">
    <property type="protein sequence ID" value="PAB01300.1"/>
    <property type="molecule type" value="Genomic_DNA"/>
</dbReference>
<dbReference type="PRINTS" id="PR00125">
    <property type="entry name" value="ATPASEDELTA"/>
</dbReference>